<dbReference type="Proteomes" id="UP000095286">
    <property type="component" value="Unplaced"/>
</dbReference>
<sequence>MPKKCYSVNPIPCTYVYSEESYDFYKLVCHITATLSVVSTIILCFAAFAIFSLDSNARFEVEQRAEVFKFNSENTWMSIMQLQGIDANSGSVNPFLRFKRSQDYIVSKCAQCTRLICPGGKEGPQGLPGIDGHPGNPGSPGKAGIDGIDITMDLMPEMPCVVCPKGPKGVRGQQGERGIQGHNGLRGSPGKPGVPGNDGPHGNQGVNGIQGPKGVQGYHGKPGETVISGVGIKGAKGIPGVPGLHGENGITGRNSKVVGMPGDIGNKGPMGPTGQYGRRGDNGMPGMPGEPGQAQSYCPSDCGVSKILVPLHMTFPLSEGGNEHYDDADQEQVNPAEAGYNKL</sequence>
<name>A0AC35TLT3_9BILA</name>
<reference evidence="2" key="1">
    <citation type="submission" date="2016-11" db="UniProtKB">
        <authorList>
            <consortium name="WormBaseParasite"/>
        </authorList>
    </citation>
    <scope>IDENTIFICATION</scope>
    <source>
        <strain evidence="2">KR3021</strain>
    </source>
</reference>
<evidence type="ECO:0000313" key="1">
    <source>
        <dbReference type="Proteomes" id="UP000095286"/>
    </source>
</evidence>
<dbReference type="WBParaSite" id="RSKR_0000204500.1">
    <property type="protein sequence ID" value="RSKR_0000204500.1"/>
    <property type="gene ID" value="RSKR_0000204500"/>
</dbReference>
<evidence type="ECO:0000313" key="2">
    <source>
        <dbReference type="WBParaSite" id="RSKR_0000204500.1"/>
    </source>
</evidence>
<accession>A0AC35TLT3</accession>
<protein>
    <submittedName>
        <fullName evidence="2">Col_cuticle_N domain-containing protein</fullName>
    </submittedName>
</protein>
<organism evidence="1 2">
    <name type="scientific">Rhabditophanes sp. KR3021</name>
    <dbReference type="NCBI Taxonomy" id="114890"/>
    <lineage>
        <taxon>Eukaryota</taxon>
        <taxon>Metazoa</taxon>
        <taxon>Ecdysozoa</taxon>
        <taxon>Nematoda</taxon>
        <taxon>Chromadorea</taxon>
        <taxon>Rhabditida</taxon>
        <taxon>Tylenchina</taxon>
        <taxon>Panagrolaimomorpha</taxon>
        <taxon>Strongyloidoidea</taxon>
        <taxon>Alloionematidae</taxon>
        <taxon>Rhabditophanes</taxon>
    </lineage>
</organism>
<proteinExistence type="predicted"/>